<protein>
    <submittedName>
        <fullName evidence="4">Zinc finger protein 318 isoform X1</fullName>
    </submittedName>
</protein>
<feature type="compositionally biased region" description="Basic and acidic residues" evidence="1">
    <location>
        <begin position="775"/>
        <end position="785"/>
    </location>
</feature>
<evidence type="ECO:0000313" key="3">
    <source>
        <dbReference type="Proteomes" id="UP000085678"/>
    </source>
</evidence>
<dbReference type="InterPro" id="IPR055309">
    <property type="entry name" value="Znf318-like"/>
</dbReference>
<feature type="region of interest" description="Disordered" evidence="1">
    <location>
        <begin position="1495"/>
        <end position="1525"/>
    </location>
</feature>
<keyword evidence="3" id="KW-1185">Reference proteome</keyword>
<feature type="compositionally biased region" description="Polar residues" evidence="1">
    <location>
        <begin position="1325"/>
        <end position="1334"/>
    </location>
</feature>
<dbReference type="GO" id="GO:0045893">
    <property type="term" value="P:positive regulation of DNA-templated transcription"/>
    <property type="evidence" value="ECO:0007669"/>
    <property type="project" value="TreeGrafter"/>
</dbReference>
<feature type="compositionally biased region" description="Basic and acidic residues" evidence="1">
    <location>
        <begin position="924"/>
        <end position="941"/>
    </location>
</feature>
<feature type="compositionally biased region" description="Pro residues" evidence="1">
    <location>
        <begin position="874"/>
        <end position="891"/>
    </location>
</feature>
<feature type="compositionally biased region" description="Low complexity" evidence="1">
    <location>
        <begin position="859"/>
        <end position="872"/>
    </location>
</feature>
<feature type="compositionally biased region" description="Gly residues" evidence="1">
    <location>
        <begin position="39"/>
        <end position="48"/>
    </location>
</feature>
<feature type="region of interest" description="Disordered" evidence="1">
    <location>
        <begin position="1587"/>
        <end position="1669"/>
    </location>
</feature>
<dbReference type="GO" id="GO:0003676">
    <property type="term" value="F:nucleic acid binding"/>
    <property type="evidence" value="ECO:0007669"/>
    <property type="project" value="InterPro"/>
</dbReference>
<sequence length="1669" mass="188306">MDCLGAIGSHIANLCVLHVCRCSIIMVYRGRGRGRGRGFPRGGPGGPRGSFRGRGRGYQEKSPSPDKRSAAGSRGSSAKSPAEYEDNLRSESRARARAPPPTDEGLRITVTNERIDKDAESRDGGRHDSRERERQPRERGQRGHHESDQSNRGRSRSPLTGRKTVEERLGPSVNSPVALPVGGESIRITVGNEKYMERAKEDAVSRLGPPVDRSPRGPDPRSSRDLYEVKESEYRSSSRGRDKEYDRERPSEKYGERDREHSKDRDFRVRGHSRDKEDRYLDDRDMHLRRGYYDRDERHRKQSPARETDDRDRRDKDYRDPTQRYALQSGPQPTSMSRSSLPDMGASDYGVRNPEYQRQLPDDRYSAAGPSPSARVLPPGMRIKSRSSSSSNLPGSAMSAPEPKPLKSCLKKKAPEQPPPVVSSEGITHVVDYGHGRAGDVDMRGFGSGSQKEQGPLAALETVEDEEKFLYGDDIEEPTPPKKPEIPPGITHAKTYPHTEPPYQSNVGASYKERDYSGNPYQGMAASTGFTQGSTNPLYTGNDRSPFSAGDPSTFSGRDHAHAPHSAPDPTPSVHPKEENPPQDNTIENILKSIGFDFELSKRMQELARKREEGSKKPEKKPPERSFGIKESASFLGGGLDSVDLGSALERKKEPTNLTSVGYPDPIRKDDSAKYAGGRYTDQLDRKEEHGKYASSGYSDPNIQQPRNTYGEPESRYPNYGEGYLKDDDREPRDRDLRRSLEDRNLHERSRSYSPSPAPAMESFGELYGSRKPNYRRESSDDRSSRSSSSSSSRERSLSRDRDSPKNRRSSRDRSPPRNREGIERQRSDSSSGVAVPPKETNTAYVPGYQYAAPPPPGYGAAPPVYPAMGGPVPFGPPPGFSGPPPPPPHLQGPGFGYVHNPPWFAGGAVGGPPPPRFPNESEPWVRERERERQKQKKREDEEWLQAVEEFTRQTSKPRTVIPPKDEKKKRRDERSRSKDETSKDQKGKEKGKKDEKQEEKQKVKEKPSVKKTKKSLSPEEREKLIKEKEERQKRLKLLESELERLRKQQNELMRKKQRQRDGHKDPILVENTKLQEEIATQISHLRRSVEENSEVLNSEGDKQETEEKREVKIIKVEKQDKSEERIVKTIEIKPKKEKKKNEIEEKASNVFYEYFDPGNHWCRLCNHVSQDVSEVFNHLKSKKHQQSMDQNDGPWMSESVLNPPVRPKSAKVETVPMKGIEFLMPVDAYYCTLCKEFAGDATCTFEDHLKSNKHSDKYKKYLEENPFYERRLDLDRAAGTCNVTGKGNDNDANKDKDSNWTVVDDIKSQKPTSSTQDENEKETPNFSLNQSAKRSYRKRPRSPEHSSSVDRESPDRGRSRYRKSDYNPEREEEKRAKSRDSYERSVHQDRRKDSYSSRGYKKGDNRGDPSRSRSSRDDYYERILSASRRDEKDHPKSSNHNDDSNEKPAASGGSSQANDGQSKSKIEIKFKGKLPVKENVLTQVKKMPVVTAPKKPVLIGARPSALQKQKKDGHEDDSSKETQSLDMFLSIEGSGSEVKKAVPIKKEKELETAIAQAWGSKSKITTEDQKEREEDFKMLGIEADTMTPAAVPVPPPMLPSRGNKPLTSMASSSVEDVYSVFFGEGKQDSGQSKPDSGKDTGDDNASVGSDLSLEMGSDFEVLDEIDAE</sequence>
<dbReference type="GO" id="GO:0045892">
    <property type="term" value="P:negative regulation of DNA-templated transcription"/>
    <property type="evidence" value="ECO:0007669"/>
    <property type="project" value="TreeGrafter"/>
</dbReference>
<dbReference type="InterPro" id="IPR003604">
    <property type="entry name" value="Matrin/U1-like-C_Znf_C2H2"/>
</dbReference>
<feature type="compositionally biased region" description="Basic and acidic residues" evidence="1">
    <location>
        <begin position="973"/>
        <end position="1009"/>
    </location>
</feature>
<feature type="region of interest" description="Disordered" evidence="1">
    <location>
        <begin position="471"/>
        <end position="592"/>
    </location>
</feature>
<feature type="region of interest" description="Disordered" evidence="1">
    <location>
        <begin position="1086"/>
        <end position="1108"/>
    </location>
</feature>
<feature type="compositionally biased region" description="Basic and acidic residues" evidence="1">
    <location>
        <begin position="1510"/>
        <end position="1521"/>
    </location>
</feature>
<feature type="compositionally biased region" description="Polar residues" evidence="1">
    <location>
        <begin position="1606"/>
        <end position="1615"/>
    </location>
</feature>
<reference evidence="4" key="1">
    <citation type="submission" date="2025-08" db="UniProtKB">
        <authorList>
            <consortium name="RefSeq"/>
        </authorList>
    </citation>
    <scope>IDENTIFICATION</scope>
    <source>
        <tissue evidence="4">Gonads</tissue>
    </source>
</reference>
<feature type="compositionally biased region" description="Basic and acidic residues" evidence="1">
    <location>
        <begin position="1342"/>
        <end position="1447"/>
    </location>
</feature>
<feature type="region of interest" description="Disordered" evidence="1">
    <location>
        <begin position="605"/>
        <end position="1031"/>
    </location>
</feature>
<feature type="compositionally biased region" description="Low complexity" evidence="1">
    <location>
        <begin position="70"/>
        <end position="80"/>
    </location>
</feature>
<dbReference type="InParanoid" id="A0A1S3J9T4"/>
<dbReference type="KEGG" id="lak:106171060"/>
<dbReference type="GeneID" id="106171060"/>
<dbReference type="RefSeq" id="XP_013406634.1">
    <property type="nucleotide sequence ID" value="XM_013551180.2"/>
</dbReference>
<dbReference type="SMART" id="SM00451">
    <property type="entry name" value="ZnF_U1"/>
    <property type="match status" value="2"/>
</dbReference>
<organism evidence="3 4">
    <name type="scientific">Lingula anatina</name>
    <name type="common">Brachiopod</name>
    <name type="synonym">Lingula unguis</name>
    <dbReference type="NCBI Taxonomy" id="7574"/>
    <lineage>
        <taxon>Eukaryota</taxon>
        <taxon>Metazoa</taxon>
        <taxon>Spiralia</taxon>
        <taxon>Lophotrochozoa</taxon>
        <taxon>Brachiopoda</taxon>
        <taxon>Linguliformea</taxon>
        <taxon>Lingulata</taxon>
        <taxon>Lingulida</taxon>
        <taxon>Linguloidea</taxon>
        <taxon>Lingulidae</taxon>
        <taxon>Lingula</taxon>
    </lineage>
</organism>
<feature type="compositionally biased region" description="Basic and acidic residues" evidence="1">
    <location>
        <begin position="793"/>
        <end position="828"/>
    </location>
</feature>
<feature type="domain" description="U1-type" evidence="2">
    <location>
        <begin position="1158"/>
        <end position="1192"/>
    </location>
</feature>
<feature type="compositionally biased region" description="Basic and acidic residues" evidence="1">
    <location>
        <begin position="682"/>
        <end position="692"/>
    </location>
</feature>
<name>A0A1S3J9T4_LINAN</name>
<accession>A0A1S3J9T4</accession>
<feature type="region of interest" description="Disordered" evidence="1">
    <location>
        <begin position="1050"/>
        <end position="1073"/>
    </location>
</feature>
<proteinExistence type="predicted"/>
<feature type="compositionally biased region" description="Polar residues" evidence="1">
    <location>
        <begin position="325"/>
        <end position="340"/>
    </location>
</feature>
<feature type="compositionally biased region" description="Low complexity" evidence="1">
    <location>
        <begin position="386"/>
        <end position="399"/>
    </location>
</feature>
<feature type="compositionally biased region" description="Basic and acidic residues" evidence="1">
    <location>
        <begin position="1050"/>
        <end position="1068"/>
    </location>
</feature>
<dbReference type="PANTHER" id="PTHR15577:SF2">
    <property type="entry name" value="ZINC FINGER PROTEIN 318"/>
    <property type="match status" value="1"/>
</dbReference>
<feature type="compositionally biased region" description="Basic and acidic residues" evidence="1">
    <location>
        <begin position="1289"/>
        <end position="1309"/>
    </location>
</feature>
<feature type="compositionally biased region" description="Basic and acidic residues" evidence="1">
    <location>
        <begin position="1017"/>
        <end position="1031"/>
    </location>
</feature>
<feature type="compositionally biased region" description="Basic and acidic residues" evidence="1">
    <location>
        <begin position="57"/>
        <end position="69"/>
    </location>
</feature>
<feature type="region of interest" description="Disordered" evidence="1">
    <location>
        <begin position="1283"/>
        <end position="1473"/>
    </location>
</feature>
<dbReference type="GO" id="GO:0008270">
    <property type="term" value="F:zinc ion binding"/>
    <property type="evidence" value="ECO:0007669"/>
    <property type="project" value="InterPro"/>
</dbReference>
<gene>
    <name evidence="4" type="primary">LOC106171060</name>
</gene>
<dbReference type="STRING" id="7574.A0A1S3J9T4"/>
<feature type="compositionally biased region" description="Basic and acidic residues" evidence="1">
    <location>
        <begin position="213"/>
        <end position="322"/>
    </location>
</feature>
<feature type="compositionally biased region" description="Basic and acidic residues" evidence="1">
    <location>
        <begin position="113"/>
        <end position="151"/>
    </location>
</feature>
<feature type="compositionally biased region" description="Basic and acidic residues" evidence="1">
    <location>
        <begin position="605"/>
        <end position="628"/>
    </location>
</feature>
<dbReference type="GO" id="GO:0005654">
    <property type="term" value="C:nucleoplasm"/>
    <property type="evidence" value="ECO:0007669"/>
    <property type="project" value="TreeGrafter"/>
</dbReference>
<feature type="compositionally biased region" description="Basic and acidic residues" evidence="1">
    <location>
        <begin position="724"/>
        <end position="751"/>
    </location>
</feature>
<dbReference type="PANTHER" id="PTHR15577">
    <property type="entry name" value="ZINC FINGER CONTAINING PROTEIN"/>
    <property type="match status" value="1"/>
</dbReference>
<feature type="compositionally biased region" description="Polar residues" evidence="1">
    <location>
        <begin position="528"/>
        <end position="556"/>
    </location>
</feature>
<feature type="compositionally biased region" description="Basic and acidic residues" evidence="1">
    <location>
        <begin position="194"/>
        <end position="204"/>
    </location>
</feature>
<dbReference type="Proteomes" id="UP000085678">
    <property type="component" value="Unplaced"/>
</dbReference>
<feature type="domain" description="U1-type" evidence="2">
    <location>
        <begin position="1227"/>
        <end position="1262"/>
    </location>
</feature>
<evidence type="ECO:0000259" key="2">
    <source>
        <dbReference type="SMART" id="SM00451"/>
    </source>
</evidence>
<feature type="region of interest" description="Disordered" evidence="1">
    <location>
        <begin position="33"/>
        <end position="426"/>
    </location>
</feature>
<evidence type="ECO:0000313" key="4">
    <source>
        <dbReference type="RefSeq" id="XP_013406634.1"/>
    </source>
</evidence>
<dbReference type="OrthoDB" id="10072641at2759"/>
<feature type="compositionally biased region" description="Polar residues" evidence="1">
    <location>
        <begin position="696"/>
        <end position="708"/>
    </location>
</feature>
<evidence type="ECO:0000256" key="1">
    <source>
        <dbReference type="SAM" id="MobiDB-lite"/>
    </source>
</evidence>
<feature type="compositionally biased region" description="Polar residues" evidence="1">
    <location>
        <begin position="1453"/>
        <end position="1462"/>
    </location>
</feature>